<evidence type="ECO:0000256" key="1">
    <source>
        <dbReference type="SAM" id="MobiDB-lite"/>
    </source>
</evidence>
<dbReference type="HOGENOM" id="CLU_1540695_0_0_1"/>
<feature type="region of interest" description="Disordered" evidence="1">
    <location>
        <begin position="1"/>
        <end position="24"/>
    </location>
</feature>
<keyword evidence="3" id="KW-1185">Reference proteome</keyword>
<dbReference type="Proteomes" id="UP000054217">
    <property type="component" value="Unassembled WGS sequence"/>
</dbReference>
<gene>
    <name evidence="2" type="ORF">M404DRAFT_1004277</name>
</gene>
<name>A0A0C3NXB3_PISTI</name>
<dbReference type="AlphaFoldDB" id="A0A0C3NXB3"/>
<accession>A0A0C3NXB3</accession>
<reference evidence="3" key="2">
    <citation type="submission" date="2015-01" db="EMBL/GenBank/DDBJ databases">
        <title>Evolutionary Origins and Diversification of the Mycorrhizal Mutualists.</title>
        <authorList>
            <consortium name="DOE Joint Genome Institute"/>
            <consortium name="Mycorrhizal Genomics Consortium"/>
            <person name="Kohler A."/>
            <person name="Kuo A."/>
            <person name="Nagy L.G."/>
            <person name="Floudas D."/>
            <person name="Copeland A."/>
            <person name="Barry K.W."/>
            <person name="Cichocki N."/>
            <person name="Veneault-Fourrey C."/>
            <person name="LaButti K."/>
            <person name="Lindquist E.A."/>
            <person name="Lipzen A."/>
            <person name="Lundell T."/>
            <person name="Morin E."/>
            <person name="Murat C."/>
            <person name="Riley R."/>
            <person name="Ohm R."/>
            <person name="Sun H."/>
            <person name="Tunlid A."/>
            <person name="Henrissat B."/>
            <person name="Grigoriev I.V."/>
            <person name="Hibbett D.S."/>
            <person name="Martin F."/>
        </authorList>
    </citation>
    <scope>NUCLEOTIDE SEQUENCE [LARGE SCALE GENOMIC DNA]</scope>
    <source>
        <strain evidence="3">Marx 270</strain>
    </source>
</reference>
<sequence length="174" mass="18228">MAKKLCWMHPPPMEPPPSPPGRGAIQQQVHYTCYLLDGDGMSNTMLLLGEDLLAIQARKDRKGMSSITRYVLPAPSPKSPAPGSASFGFGLLEDIPLGTSLTHEALVAPAMNERVSVWDTVIAGAPGAVVDVGCATSNMQGAAGNIITHASVVGGGRPMRGRIHETAASEDRAM</sequence>
<protein>
    <submittedName>
        <fullName evidence="2">Uncharacterized protein</fullName>
    </submittedName>
</protein>
<evidence type="ECO:0000313" key="3">
    <source>
        <dbReference type="Proteomes" id="UP000054217"/>
    </source>
</evidence>
<dbReference type="InParanoid" id="A0A0C3NXB3"/>
<evidence type="ECO:0000313" key="2">
    <source>
        <dbReference type="EMBL" id="KIN99955.1"/>
    </source>
</evidence>
<reference evidence="2 3" key="1">
    <citation type="submission" date="2014-04" db="EMBL/GenBank/DDBJ databases">
        <authorList>
            <consortium name="DOE Joint Genome Institute"/>
            <person name="Kuo A."/>
            <person name="Kohler A."/>
            <person name="Costa M.D."/>
            <person name="Nagy L.G."/>
            <person name="Floudas D."/>
            <person name="Copeland A."/>
            <person name="Barry K.W."/>
            <person name="Cichocki N."/>
            <person name="Veneault-Fourrey C."/>
            <person name="LaButti K."/>
            <person name="Lindquist E.A."/>
            <person name="Lipzen A."/>
            <person name="Lundell T."/>
            <person name="Morin E."/>
            <person name="Murat C."/>
            <person name="Sun H."/>
            <person name="Tunlid A."/>
            <person name="Henrissat B."/>
            <person name="Grigoriev I.V."/>
            <person name="Hibbett D.S."/>
            <person name="Martin F."/>
            <person name="Nordberg H.P."/>
            <person name="Cantor M.N."/>
            <person name="Hua S.X."/>
        </authorList>
    </citation>
    <scope>NUCLEOTIDE SEQUENCE [LARGE SCALE GENOMIC DNA]</scope>
    <source>
        <strain evidence="2 3">Marx 270</strain>
    </source>
</reference>
<feature type="compositionally biased region" description="Pro residues" evidence="1">
    <location>
        <begin position="9"/>
        <end position="20"/>
    </location>
</feature>
<proteinExistence type="predicted"/>
<dbReference type="EMBL" id="KN832000">
    <property type="protein sequence ID" value="KIN99955.1"/>
    <property type="molecule type" value="Genomic_DNA"/>
</dbReference>
<organism evidence="2 3">
    <name type="scientific">Pisolithus tinctorius Marx 270</name>
    <dbReference type="NCBI Taxonomy" id="870435"/>
    <lineage>
        <taxon>Eukaryota</taxon>
        <taxon>Fungi</taxon>
        <taxon>Dikarya</taxon>
        <taxon>Basidiomycota</taxon>
        <taxon>Agaricomycotina</taxon>
        <taxon>Agaricomycetes</taxon>
        <taxon>Agaricomycetidae</taxon>
        <taxon>Boletales</taxon>
        <taxon>Sclerodermatineae</taxon>
        <taxon>Pisolithaceae</taxon>
        <taxon>Pisolithus</taxon>
    </lineage>
</organism>